<protein>
    <recommendedName>
        <fullName evidence="4">Undecaprenyl-diphosphatase</fullName>
        <ecNumber evidence="3">3.6.1.27</ecNumber>
    </recommendedName>
    <alternativeName>
        <fullName evidence="10">Undecaprenyl pyrophosphate phosphatase</fullName>
    </alternativeName>
</protein>
<keyword evidence="6 12" id="KW-0812">Transmembrane</keyword>
<evidence type="ECO:0000256" key="1">
    <source>
        <dbReference type="ARBA" id="ARBA00004651"/>
    </source>
</evidence>
<feature type="transmembrane region" description="Helical" evidence="12">
    <location>
        <begin position="129"/>
        <end position="147"/>
    </location>
</feature>
<dbReference type="Pfam" id="PF02673">
    <property type="entry name" value="BacA"/>
    <property type="match status" value="1"/>
</dbReference>
<feature type="transmembrane region" description="Helical" evidence="12">
    <location>
        <begin position="197"/>
        <end position="217"/>
    </location>
</feature>
<organism evidence="13">
    <name type="scientific">hydrothermal vent metagenome</name>
    <dbReference type="NCBI Taxonomy" id="652676"/>
    <lineage>
        <taxon>unclassified sequences</taxon>
        <taxon>metagenomes</taxon>
        <taxon>ecological metagenomes</taxon>
    </lineage>
</organism>
<feature type="transmembrane region" description="Helical" evidence="12">
    <location>
        <begin position="256"/>
        <end position="274"/>
    </location>
</feature>
<gene>
    <name evidence="13" type="ORF">MNBD_NITROSPINAE02-497</name>
</gene>
<evidence type="ECO:0000256" key="6">
    <source>
        <dbReference type="ARBA" id="ARBA00022692"/>
    </source>
</evidence>
<evidence type="ECO:0000256" key="12">
    <source>
        <dbReference type="SAM" id="Phobius"/>
    </source>
</evidence>
<sequence>MESIGALQAFVLGCVQGLTEYLPISSSGHLVIAQNLFGIKEPELFFDIVLHLGTLIAIIGYYRADVLGAIKDSVAGLTALLKGAGWNDVNQSYPGLRLAFLIIIGSIPTGVIGIGFKDQFLLLFGDVKTVGFMLIITGLFLFLTRFAPSSGREIARMRWWEAALIGVAQGLAITPGISRSGATICLALFMGIGREAAARYSFLLSLPAISGALILNMEPPETVLPMSTLALGFFSSLIVGYLCLALLVILLKKGKFHLFSIYCFIVGAGTIVYFL</sequence>
<comment type="catalytic activity">
    <reaction evidence="11">
        <text>di-trans,octa-cis-undecaprenyl diphosphate + H2O = di-trans,octa-cis-undecaprenyl phosphate + phosphate + H(+)</text>
        <dbReference type="Rhea" id="RHEA:28094"/>
        <dbReference type="ChEBI" id="CHEBI:15377"/>
        <dbReference type="ChEBI" id="CHEBI:15378"/>
        <dbReference type="ChEBI" id="CHEBI:43474"/>
        <dbReference type="ChEBI" id="CHEBI:58405"/>
        <dbReference type="ChEBI" id="CHEBI:60392"/>
        <dbReference type="EC" id="3.6.1.27"/>
    </reaction>
</comment>
<dbReference type="GO" id="GO:0050380">
    <property type="term" value="F:undecaprenyl-diphosphatase activity"/>
    <property type="evidence" value="ECO:0007669"/>
    <property type="project" value="UniProtKB-EC"/>
</dbReference>
<feature type="transmembrane region" description="Helical" evidence="12">
    <location>
        <begin position="229"/>
        <end position="250"/>
    </location>
</feature>
<evidence type="ECO:0000256" key="4">
    <source>
        <dbReference type="ARBA" id="ARBA00021581"/>
    </source>
</evidence>
<dbReference type="InterPro" id="IPR003824">
    <property type="entry name" value="UppP"/>
</dbReference>
<evidence type="ECO:0000256" key="11">
    <source>
        <dbReference type="ARBA" id="ARBA00047594"/>
    </source>
</evidence>
<evidence type="ECO:0000313" key="13">
    <source>
        <dbReference type="EMBL" id="VAX21087.1"/>
    </source>
</evidence>
<keyword evidence="9 12" id="KW-0472">Membrane</keyword>
<accession>A0A3B1CWU6</accession>
<evidence type="ECO:0000256" key="7">
    <source>
        <dbReference type="ARBA" id="ARBA00022801"/>
    </source>
</evidence>
<evidence type="ECO:0000256" key="9">
    <source>
        <dbReference type="ARBA" id="ARBA00023136"/>
    </source>
</evidence>
<evidence type="ECO:0000256" key="2">
    <source>
        <dbReference type="ARBA" id="ARBA00010621"/>
    </source>
</evidence>
<name>A0A3B1CWU6_9ZZZZ</name>
<evidence type="ECO:0000256" key="8">
    <source>
        <dbReference type="ARBA" id="ARBA00022989"/>
    </source>
</evidence>
<dbReference type="EMBL" id="UOGE01000063">
    <property type="protein sequence ID" value="VAX21087.1"/>
    <property type="molecule type" value="Genomic_DNA"/>
</dbReference>
<dbReference type="EC" id="3.6.1.27" evidence="3"/>
<reference evidence="13" key="1">
    <citation type="submission" date="2018-06" db="EMBL/GenBank/DDBJ databases">
        <authorList>
            <person name="Zhirakovskaya E."/>
        </authorList>
    </citation>
    <scope>NUCLEOTIDE SEQUENCE</scope>
</reference>
<keyword evidence="5" id="KW-1003">Cell membrane</keyword>
<dbReference type="PANTHER" id="PTHR30622:SF2">
    <property type="entry name" value="UNDECAPRENYL-DIPHOSPHATASE"/>
    <property type="match status" value="1"/>
</dbReference>
<evidence type="ECO:0000256" key="10">
    <source>
        <dbReference type="ARBA" id="ARBA00032707"/>
    </source>
</evidence>
<comment type="similarity">
    <text evidence="2">Belongs to the UppP family.</text>
</comment>
<proteinExistence type="inferred from homology"/>
<keyword evidence="7 13" id="KW-0378">Hydrolase</keyword>
<feature type="transmembrane region" description="Helical" evidence="12">
    <location>
        <begin position="44"/>
        <end position="62"/>
    </location>
</feature>
<dbReference type="HAMAP" id="MF_01006">
    <property type="entry name" value="Undec_diphosphatase"/>
    <property type="match status" value="1"/>
</dbReference>
<dbReference type="PANTHER" id="PTHR30622">
    <property type="entry name" value="UNDECAPRENYL-DIPHOSPHATASE"/>
    <property type="match status" value="1"/>
</dbReference>
<keyword evidence="8 12" id="KW-1133">Transmembrane helix</keyword>
<dbReference type="AlphaFoldDB" id="A0A3B1CWU6"/>
<dbReference type="GO" id="GO:0005886">
    <property type="term" value="C:plasma membrane"/>
    <property type="evidence" value="ECO:0007669"/>
    <property type="project" value="UniProtKB-SubCell"/>
</dbReference>
<evidence type="ECO:0000256" key="5">
    <source>
        <dbReference type="ARBA" id="ARBA00022475"/>
    </source>
</evidence>
<evidence type="ECO:0000256" key="3">
    <source>
        <dbReference type="ARBA" id="ARBA00012374"/>
    </source>
</evidence>
<comment type="subcellular location">
    <subcellularLocation>
        <location evidence="1">Cell membrane</location>
        <topology evidence="1">Multi-pass membrane protein</topology>
    </subcellularLocation>
</comment>
<feature type="transmembrane region" description="Helical" evidence="12">
    <location>
        <begin position="98"/>
        <end position="117"/>
    </location>
</feature>